<dbReference type="Proteomes" id="UP000636793">
    <property type="component" value="Unassembled WGS sequence"/>
</dbReference>
<dbReference type="EMBL" id="BMHI01000002">
    <property type="protein sequence ID" value="GGB23512.1"/>
    <property type="molecule type" value="Genomic_DNA"/>
</dbReference>
<dbReference type="CDD" id="cd08946">
    <property type="entry name" value="SDR_e"/>
    <property type="match status" value="1"/>
</dbReference>
<protein>
    <submittedName>
        <fullName evidence="2">NAD-dependent dehydratase</fullName>
    </submittedName>
</protein>
<dbReference type="RefSeq" id="WP_188836061.1">
    <property type="nucleotide sequence ID" value="NZ_BMHI01000002.1"/>
</dbReference>
<reference evidence="2" key="2">
    <citation type="submission" date="2020-09" db="EMBL/GenBank/DDBJ databases">
        <authorList>
            <person name="Sun Q."/>
            <person name="Zhou Y."/>
        </authorList>
    </citation>
    <scope>NUCLEOTIDE SEQUENCE</scope>
    <source>
        <strain evidence="2">CGMCC 1.15085</strain>
    </source>
</reference>
<evidence type="ECO:0000313" key="3">
    <source>
        <dbReference type="Proteomes" id="UP000636793"/>
    </source>
</evidence>
<dbReference type="PANTHER" id="PTHR43245:SF55">
    <property type="entry name" value="NAD(P)-BINDING DOMAIN-CONTAINING PROTEIN"/>
    <property type="match status" value="1"/>
</dbReference>
<dbReference type="SMART" id="SM00822">
    <property type="entry name" value="PKS_KR"/>
    <property type="match status" value="1"/>
</dbReference>
<dbReference type="InterPro" id="IPR050177">
    <property type="entry name" value="Lipid_A_modif_metabolic_enz"/>
</dbReference>
<keyword evidence="3" id="KW-1185">Reference proteome</keyword>
<gene>
    <name evidence="2" type="ORF">GCM10011492_11740</name>
</gene>
<dbReference type="Pfam" id="PF01370">
    <property type="entry name" value="Epimerase"/>
    <property type="match status" value="1"/>
</dbReference>
<dbReference type="PANTHER" id="PTHR43245">
    <property type="entry name" value="BIFUNCTIONAL POLYMYXIN RESISTANCE PROTEIN ARNA"/>
    <property type="match status" value="1"/>
</dbReference>
<evidence type="ECO:0000313" key="2">
    <source>
        <dbReference type="EMBL" id="GGB23512.1"/>
    </source>
</evidence>
<feature type="domain" description="Ketoreductase" evidence="1">
    <location>
        <begin position="6"/>
        <end position="165"/>
    </location>
</feature>
<dbReference type="InterPro" id="IPR057326">
    <property type="entry name" value="KR_dom"/>
</dbReference>
<organism evidence="2 3">
    <name type="scientific">Flexivirga endophytica</name>
    <dbReference type="NCBI Taxonomy" id="1849103"/>
    <lineage>
        <taxon>Bacteria</taxon>
        <taxon>Bacillati</taxon>
        <taxon>Actinomycetota</taxon>
        <taxon>Actinomycetes</taxon>
        <taxon>Micrococcales</taxon>
        <taxon>Dermacoccaceae</taxon>
        <taxon>Flexivirga</taxon>
    </lineage>
</organism>
<accession>A0A916WRS6</accession>
<sequence>MATEARTVILTGAAGRIGRAITPMLPTDWDLRRTDLRAEDVVTTLDVTDLDACRSAFAGADAVVHLAAVPDPEADWDSLLPANIIGAHHVAQAAAECEVRRLVLASSVQAVAARPAGRQSRATDAPRPMNLYGATKAWAEALGSWVAATTAVSVVALRLGYFYETQPGPGTPDYDLSAWLSPRDAADLIRNAVTAEGFDFFVANGISANRYPTIDLDDTLRTLGYRPVDDAWQSR</sequence>
<reference evidence="2" key="1">
    <citation type="journal article" date="2014" name="Int. J. Syst. Evol. Microbiol.">
        <title>Complete genome sequence of Corynebacterium casei LMG S-19264T (=DSM 44701T), isolated from a smear-ripened cheese.</title>
        <authorList>
            <consortium name="US DOE Joint Genome Institute (JGI-PGF)"/>
            <person name="Walter F."/>
            <person name="Albersmeier A."/>
            <person name="Kalinowski J."/>
            <person name="Ruckert C."/>
        </authorList>
    </citation>
    <scope>NUCLEOTIDE SEQUENCE</scope>
    <source>
        <strain evidence="2">CGMCC 1.15085</strain>
    </source>
</reference>
<dbReference type="AlphaFoldDB" id="A0A916WRS6"/>
<proteinExistence type="predicted"/>
<name>A0A916WRS6_9MICO</name>
<dbReference type="SUPFAM" id="SSF51735">
    <property type="entry name" value="NAD(P)-binding Rossmann-fold domains"/>
    <property type="match status" value="1"/>
</dbReference>
<evidence type="ECO:0000259" key="1">
    <source>
        <dbReference type="SMART" id="SM00822"/>
    </source>
</evidence>
<dbReference type="InterPro" id="IPR001509">
    <property type="entry name" value="Epimerase_deHydtase"/>
</dbReference>
<dbReference type="InterPro" id="IPR036291">
    <property type="entry name" value="NAD(P)-bd_dom_sf"/>
</dbReference>
<comment type="caution">
    <text evidence="2">The sequence shown here is derived from an EMBL/GenBank/DDBJ whole genome shotgun (WGS) entry which is preliminary data.</text>
</comment>
<dbReference type="Gene3D" id="3.40.50.720">
    <property type="entry name" value="NAD(P)-binding Rossmann-like Domain"/>
    <property type="match status" value="1"/>
</dbReference>